<evidence type="ECO:0000256" key="1">
    <source>
        <dbReference type="ARBA" id="ARBA00004656"/>
    </source>
</evidence>
<sequence length="106" mass="12007">MASKELQARCRILAERISESAHIVDHDPSLALYRLQEHVGKSLPILVNRKYVMLEANAGLQGACFDVDNALLTVQSMKNSSSTFDNIQEMLRECVHYKQQLNRGTF</sequence>
<keyword evidence="3" id="KW-0472">Membrane</keyword>
<evidence type="ECO:0000313" key="5">
    <source>
        <dbReference type="Proteomes" id="UP000887569"/>
    </source>
</evidence>
<dbReference type="InterPro" id="IPR019320">
    <property type="entry name" value="BORCS8"/>
</dbReference>
<evidence type="ECO:0000256" key="2">
    <source>
        <dbReference type="ARBA" id="ARBA00010463"/>
    </source>
</evidence>
<dbReference type="PANTHER" id="PTHR21146:SF0">
    <property type="entry name" value="BLOC-1-RELATED COMPLEX SUBUNIT 8"/>
    <property type="match status" value="1"/>
</dbReference>
<comment type="subcellular location">
    <subcellularLocation>
        <location evidence="1">Lysosome membrane</location>
    </subcellularLocation>
</comment>
<organism evidence="5 6">
    <name type="scientific">Parascaris univalens</name>
    <name type="common">Nematode worm</name>
    <dbReference type="NCBI Taxonomy" id="6257"/>
    <lineage>
        <taxon>Eukaryota</taxon>
        <taxon>Metazoa</taxon>
        <taxon>Ecdysozoa</taxon>
        <taxon>Nematoda</taxon>
        <taxon>Chromadorea</taxon>
        <taxon>Rhabditida</taxon>
        <taxon>Spirurina</taxon>
        <taxon>Ascaridomorpha</taxon>
        <taxon>Ascaridoidea</taxon>
        <taxon>Ascarididae</taxon>
        <taxon>Parascaris</taxon>
    </lineage>
</organism>
<dbReference type="WBParaSite" id="PgR023_g119_t02">
    <property type="protein sequence ID" value="PgR023_g119_t02"/>
    <property type="gene ID" value="PgR023_g119"/>
</dbReference>
<comment type="similarity">
    <text evidence="2">Belongs to the BORCS8 family.</text>
</comment>
<dbReference type="GO" id="GO:0099078">
    <property type="term" value="C:BORC complex"/>
    <property type="evidence" value="ECO:0007669"/>
    <property type="project" value="TreeGrafter"/>
</dbReference>
<evidence type="ECO:0000256" key="4">
    <source>
        <dbReference type="ARBA" id="ARBA00023228"/>
    </source>
</evidence>
<keyword evidence="5" id="KW-1185">Reference proteome</keyword>
<accession>A0A915B1R7</accession>
<dbReference type="Pfam" id="PF10167">
    <property type="entry name" value="BORCS8"/>
    <property type="match status" value="1"/>
</dbReference>
<dbReference type="AlphaFoldDB" id="A0A915B1R7"/>
<proteinExistence type="inferred from homology"/>
<evidence type="ECO:0000313" key="6">
    <source>
        <dbReference type="WBParaSite" id="PgR023_g119_t02"/>
    </source>
</evidence>
<protein>
    <submittedName>
        <fullName evidence="6">Uncharacterized protein</fullName>
    </submittedName>
</protein>
<dbReference type="Proteomes" id="UP000887569">
    <property type="component" value="Unplaced"/>
</dbReference>
<dbReference type="PANTHER" id="PTHR21146">
    <property type="entry name" value="MEF2B PROTEIN"/>
    <property type="match status" value="1"/>
</dbReference>
<evidence type="ECO:0000256" key="3">
    <source>
        <dbReference type="ARBA" id="ARBA00023136"/>
    </source>
</evidence>
<name>A0A915B1R7_PARUN</name>
<keyword evidence="4" id="KW-0458">Lysosome</keyword>
<dbReference type="GO" id="GO:0005765">
    <property type="term" value="C:lysosomal membrane"/>
    <property type="evidence" value="ECO:0007669"/>
    <property type="project" value="UniProtKB-SubCell"/>
</dbReference>
<reference evidence="6" key="1">
    <citation type="submission" date="2022-11" db="UniProtKB">
        <authorList>
            <consortium name="WormBaseParasite"/>
        </authorList>
    </citation>
    <scope>IDENTIFICATION</scope>
</reference>